<name>A0A7X1G0K7_9SPHN</name>
<evidence type="ECO:0000313" key="1">
    <source>
        <dbReference type="EMBL" id="MBC2670416.1"/>
    </source>
</evidence>
<comment type="caution">
    <text evidence="1">The sequence shown here is derived from an EMBL/GenBank/DDBJ whole genome shotgun (WGS) entry which is preliminary data.</text>
</comment>
<dbReference type="Proteomes" id="UP000551327">
    <property type="component" value="Unassembled WGS sequence"/>
</dbReference>
<sequence length="57" mass="6258">MPESQLKHELSPLAEAERLLTEALRLLDTSQAHLAAAYTATALDALTRYLDPGQSQH</sequence>
<proteinExistence type="predicted"/>
<evidence type="ECO:0000313" key="2">
    <source>
        <dbReference type="Proteomes" id="UP000551327"/>
    </source>
</evidence>
<gene>
    <name evidence="1" type="ORF">H7F53_14785</name>
</gene>
<reference evidence="1 2" key="1">
    <citation type="submission" date="2020-08" db="EMBL/GenBank/DDBJ databases">
        <title>The genome sequence of type strain Novosphingobium piscinae KCTC 42194.</title>
        <authorList>
            <person name="Liu Y."/>
        </authorList>
    </citation>
    <scope>NUCLEOTIDE SEQUENCE [LARGE SCALE GENOMIC DNA]</scope>
    <source>
        <strain evidence="1 2">KCTC 42194</strain>
    </source>
</reference>
<dbReference type="EMBL" id="JACLAX010000019">
    <property type="protein sequence ID" value="MBC2670416.1"/>
    <property type="molecule type" value="Genomic_DNA"/>
</dbReference>
<organism evidence="1 2">
    <name type="scientific">Novosphingobium piscinae</name>
    <dbReference type="NCBI Taxonomy" id="1507448"/>
    <lineage>
        <taxon>Bacteria</taxon>
        <taxon>Pseudomonadati</taxon>
        <taxon>Pseudomonadota</taxon>
        <taxon>Alphaproteobacteria</taxon>
        <taxon>Sphingomonadales</taxon>
        <taxon>Sphingomonadaceae</taxon>
        <taxon>Novosphingobium</taxon>
    </lineage>
</organism>
<dbReference type="AlphaFoldDB" id="A0A7X1G0K7"/>
<keyword evidence="2" id="KW-1185">Reference proteome</keyword>
<accession>A0A7X1G0K7</accession>
<dbReference type="RefSeq" id="WP_185680277.1">
    <property type="nucleotide sequence ID" value="NZ_JACLAX010000019.1"/>
</dbReference>
<protein>
    <submittedName>
        <fullName evidence="1">Uncharacterized protein</fullName>
    </submittedName>
</protein>